<feature type="domain" description="Phage-Barnase-EndoU-ColicinE5/D-RelE like nuclease 3" evidence="1">
    <location>
        <begin position="9"/>
        <end position="111"/>
    </location>
</feature>
<organism evidence="2 3">
    <name type="scientific">Eubacterium maltosivorans</name>
    <dbReference type="NCBI Taxonomy" id="2041044"/>
    <lineage>
        <taxon>Bacteria</taxon>
        <taxon>Bacillati</taxon>
        <taxon>Bacillota</taxon>
        <taxon>Clostridia</taxon>
        <taxon>Eubacteriales</taxon>
        <taxon>Eubacteriaceae</taxon>
        <taxon>Eubacterium</taxon>
    </lineage>
</organism>
<dbReference type="RefSeq" id="WP_096919214.1">
    <property type="nucleotide sequence ID" value="NZ_CABJDW020000010.1"/>
</dbReference>
<evidence type="ECO:0000313" key="2">
    <source>
        <dbReference type="EMBL" id="QCT72708.1"/>
    </source>
</evidence>
<evidence type="ECO:0000313" key="3">
    <source>
        <dbReference type="Proteomes" id="UP000218387"/>
    </source>
</evidence>
<dbReference type="EMBL" id="CP029487">
    <property type="protein sequence ID" value="QCT72708.1"/>
    <property type="molecule type" value="Genomic_DNA"/>
</dbReference>
<dbReference type="AlphaFoldDB" id="A0A4P9CAS0"/>
<dbReference type="InterPro" id="IPR041301">
    <property type="entry name" value="PBECR3"/>
</dbReference>
<name>A0A4P9CAS0_EUBML</name>
<protein>
    <recommendedName>
        <fullName evidence="1">Phage-Barnase-EndoU-ColicinE5/D-RelE like nuclease 3 domain-containing protein</fullName>
    </recommendedName>
</protein>
<accession>A0A4P9CAS0</accession>
<evidence type="ECO:0000259" key="1">
    <source>
        <dbReference type="Pfam" id="PF18812"/>
    </source>
</evidence>
<dbReference type="Proteomes" id="UP000218387">
    <property type="component" value="Chromosome"/>
</dbReference>
<dbReference type="Pfam" id="PF18812">
    <property type="entry name" value="PBECR3"/>
    <property type="match status" value="1"/>
</dbReference>
<proteinExistence type="predicted"/>
<keyword evidence="3" id="KW-1185">Reference proteome</keyword>
<sequence length="143" mass="16355">MVDFNKMIKVGEYLPEFNLVTQSNLPCGPIYQSKGLRVHIEKRHPDCLAYLPHISEMLEFPDYIGKNPKEPNSIEIVKHYDANIMVAIKLDLKNDYLFIASLYAISDGKLKKHLNSGRLKPVCSLSLDLDASFEKPYNESIKE</sequence>
<gene>
    <name evidence="2" type="ORF">CPZ25_015690</name>
</gene>
<dbReference type="KEGG" id="emt:CPZ25_015690"/>
<reference evidence="2 3" key="1">
    <citation type="submission" date="2018-05" db="EMBL/GenBank/DDBJ databases">
        <title>Genome comparison of Eubacterium sp.</title>
        <authorList>
            <person name="Feng Y."/>
            <person name="Sanchez-Andrea I."/>
            <person name="Stams A.J.M."/>
            <person name="De Vos W.M."/>
        </authorList>
    </citation>
    <scope>NUCLEOTIDE SEQUENCE [LARGE SCALE GENOMIC DNA]</scope>
    <source>
        <strain evidence="2 3">YI</strain>
    </source>
</reference>